<proteinExistence type="predicted"/>
<dbReference type="KEGG" id="npe:Natpe_0467"/>
<gene>
    <name evidence="1" type="ordered locus">Natpe_0467</name>
</gene>
<name>L0JIL6_NATP1</name>
<dbReference type="OrthoDB" id="194281at2157"/>
<dbReference type="EMBL" id="CP003372">
    <property type="protein sequence ID" value="AGB30397.1"/>
    <property type="molecule type" value="Genomic_DNA"/>
</dbReference>
<dbReference type="Proteomes" id="UP000010843">
    <property type="component" value="Chromosome"/>
</dbReference>
<dbReference type="STRING" id="797303.Natpe_0467"/>
<dbReference type="eggNOG" id="arCOG09139">
    <property type="taxonomic scope" value="Archaea"/>
</dbReference>
<evidence type="ECO:0000313" key="2">
    <source>
        <dbReference type="Proteomes" id="UP000010843"/>
    </source>
</evidence>
<dbReference type="RefSeq" id="WP_015298709.1">
    <property type="nucleotide sequence ID" value="NC_019962.1"/>
</dbReference>
<sequence>MGTDLCVLREKTAPEFRTDDLELVRVYVDDQRNLRRIDTDVFGQNIVDDDPGDDAASMMAMLADVPADAAEDDLLVSAVLREAIPPAFVRPANSSDATVVSRLVALDSDINKVELLVSHGRVAREAGSMPMLSERWNRFSSRLRFFETNETADGFLTRVDGPVKDVDNPAQSANIIEDDFHDITMEFKGFEEVGE</sequence>
<accession>L0JIL6</accession>
<protein>
    <submittedName>
        <fullName evidence="1">Uncharacterized protein</fullName>
    </submittedName>
</protein>
<dbReference type="AlphaFoldDB" id="L0JIL6"/>
<reference evidence="2" key="1">
    <citation type="submission" date="2012-02" db="EMBL/GenBank/DDBJ databases">
        <title>Complete sequence of chromosome of Natrinema pellirubrum DSM 15624.</title>
        <authorList>
            <person name="Lucas S."/>
            <person name="Han J."/>
            <person name="Lapidus A."/>
            <person name="Cheng J.-F."/>
            <person name="Goodwin L."/>
            <person name="Pitluck S."/>
            <person name="Peters L."/>
            <person name="Teshima H."/>
            <person name="Detter J.C."/>
            <person name="Han C."/>
            <person name="Tapia R."/>
            <person name="Land M."/>
            <person name="Hauser L."/>
            <person name="Kyrpides N."/>
            <person name="Ivanova N."/>
            <person name="Pagani I."/>
            <person name="Sproer C."/>
            <person name="Anderson I."/>
            <person name="Woyke T."/>
        </authorList>
    </citation>
    <scope>NUCLEOTIDE SEQUENCE [LARGE SCALE GENOMIC DNA]</scope>
    <source>
        <strain evidence="2">DSM 15624 / JCM 10476 / NCIMB 786</strain>
    </source>
</reference>
<organism evidence="1 2">
    <name type="scientific">Natrinema pellirubrum (strain DSM 15624 / CIP 106293 / JCM 10476 / NCIMB 786 / 157)</name>
    <dbReference type="NCBI Taxonomy" id="797303"/>
    <lineage>
        <taxon>Archaea</taxon>
        <taxon>Methanobacteriati</taxon>
        <taxon>Methanobacteriota</taxon>
        <taxon>Stenosarchaea group</taxon>
        <taxon>Halobacteria</taxon>
        <taxon>Halobacteriales</taxon>
        <taxon>Natrialbaceae</taxon>
        <taxon>Natrinema</taxon>
    </lineage>
</organism>
<dbReference type="GeneID" id="14334926"/>
<dbReference type="HOGENOM" id="CLU_1393615_0_0_2"/>
<evidence type="ECO:0000313" key="1">
    <source>
        <dbReference type="EMBL" id="AGB30397.1"/>
    </source>
</evidence>